<evidence type="ECO:0000313" key="2">
    <source>
        <dbReference type="EMBL" id="KGH47435.1"/>
    </source>
</evidence>
<keyword evidence="2" id="KW-0560">Oxidoreductase</keyword>
<evidence type="ECO:0000313" key="3">
    <source>
        <dbReference type="Proteomes" id="UP000029713"/>
    </source>
</evidence>
<comment type="caution">
    <text evidence="2">The sequence shown here is derived from an EMBL/GenBank/DDBJ whole genome shotgun (WGS) entry which is preliminary data.</text>
</comment>
<accession>A0A098YAK7</accession>
<dbReference type="Pfam" id="PF03992">
    <property type="entry name" value="ABM"/>
    <property type="match status" value="1"/>
</dbReference>
<dbReference type="PROSITE" id="PS51725">
    <property type="entry name" value="ABM"/>
    <property type="match status" value="1"/>
</dbReference>
<dbReference type="PANTHER" id="PTHR33336:SF15">
    <property type="entry name" value="ABM DOMAIN-CONTAINING PROTEIN"/>
    <property type="match status" value="1"/>
</dbReference>
<dbReference type="STRING" id="1522368.IN07_07445"/>
<dbReference type="OrthoDB" id="5241825at2"/>
<dbReference type="Proteomes" id="UP000029713">
    <property type="component" value="Unassembled WGS sequence"/>
</dbReference>
<sequence length="102" mass="10969">MSITIVATISPKPGRADAVREAFTAAIPRVHEEPGCELYALHEDGYGFVMIERWATQDDVKAHGAGETFNQLTEAVKDDLTEPIGVRLLHALPAGDEAKGAL</sequence>
<protein>
    <submittedName>
        <fullName evidence="2">Antibiotic biosynthesis monooxygenase</fullName>
    </submittedName>
</protein>
<dbReference type="RefSeq" id="WP_036334709.1">
    <property type="nucleotide sequence ID" value="NZ_JPMX01000023.1"/>
</dbReference>
<proteinExistence type="predicted"/>
<keyword evidence="2" id="KW-0503">Monooxygenase</keyword>
<dbReference type="Gene3D" id="3.30.70.100">
    <property type="match status" value="1"/>
</dbReference>
<gene>
    <name evidence="2" type="ORF">IN07_07445</name>
</gene>
<dbReference type="GO" id="GO:0004497">
    <property type="term" value="F:monooxygenase activity"/>
    <property type="evidence" value="ECO:0007669"/>
    <property type="project" value="UniProtKB-KW"/>
</dbReference>
<evidence type="ECO:0000259" key="1">
    <source>
        <dbReference type="PROSITE" id="PS51725"/>
    </source>
</evidence>
<keyword evidence="3" id="KW-1185">Reference proteome</keyword>
<feature type="domain" description="ABM" evidence="1">
    <location>
        <begin position="3"/>
        <end position="88"/>
    </location>
</feature>
<dbReference type="InterPro" id="IPR050744">
    <property type="entry name" value="AI-2_Isomerase_LsrG"/>
</dbReference>
<dbReference type="AlphaFoldDB" id="A0A098YAK7"/>
<reference evidence="2 3" key="1">
    <citation type="submission" date="2014-07" db="EMBL/GenBank/DDBJ databases">
        <title>Biosystematic studies on Modestobacter strains isolated from extreme hyper-arid desert soil and from historic building.</title>
        <authorList>
            <person name="Bukarasam K."/>
            <person name="Bull A."/>
            <person name="Girard G."/>
            <person name="van Wezel G."/>
            <person name="Goodfellow M."/>
        </authorList>
    </citation>
    <scope>NUCLEOTIDE SEQUENCE [LARGE SCALE GENOMIC DNA]</scope>
    <source>
        <strain evidence="2 3">KNN45-2b</strain>
    </source>
</reference>
<organism evidence="2 3">
    <name type="scientific">Modestobacter caceresii</name>
    <dbReference type="NCBI Taxonomy" id="1522368"/>
    <lineage>
        <taxon>Bacteria</taxon>
        <taxon>Bacillati</taxon>
        <taxon>Actinomycetota</taxon>
        <taxon>Actinomycetes</taxon>
        <taxon>Geodermatophilales</taxon>
        <taxon>Geodermatophilaceae</taxon>
        <taxon>Modestobacter</taxon>
    </lineage>
</organism>
<dbReference type="EMBL" id="JPMX01000023">
    <property type="protein sequence ID" value="KGH47435.1"/>
    <property type="molecule type" value="Genomic_DNA"/>
</dbReference>
<dbReference type="PANTHER" id="PTHR33336">
    <property type="entry name" value="QUINOL MONOOXYGENASE YGIN-RELATED"/>
    <property type="match status" value="1"/>
</dbReference>
<dbReference type="InterPro" id="IPR011008">
    <property type="entry name" value="Dimeric_a/b-barrel"/>
</dbReference>
<dbReference type="InterPro" id="IPR007138">
    <property type="entry name" value="ABM_dom"/>
</dbReference>
<dbReference type="SUPFAM" id="SSF54909">
    <property type="entry name" value="Dimeric alpha+beta barrel"/>
    <property type="match status" value="1"/>
</dbReference>
<name>A0A098YAK7_9ACTN</name>